<dbReference type="KEGG" id="paqt:E8L99_19230"/>
<dbReference type="Pfam" id="PF11625">
    <property type="entry name" value="DUF3253"/>
    <property type="match status" value="1"/>
</dbReference>
<dbReference type="AlphaFoldDB" id="A0A4D7QR59"/>
<dbReference type="SUPFAM" id="SSF46785">
    <property type="entry name" value="Winged helix' DNA-binding domain"/>
    <property type="match status" value="1"/>
</dbReference>
<dbReference type="Gene3D" id="1.10.10.10">
    <property type="entry name" value="Winged helix-like DNA-binding domain superfamily/Winged helix DNA-binding domain"/>
    <property type="match status" value="1"/>
</dbReference>
<organism evidence="1 2">
    <name type="scientific">Phreatobacter aquaticus</name>
    <dbReference type="NCBI Taxonomy" id="2570229"/>
    <lineage>
        <taxon>Bacteria</taxon>
        <taxon>Pseudomonadati</taxon>
        <taxon>Pseudomonadota</taxon>
        <taxon>Alphaproteobacteria</taxon>
        <taxon>Hyphomicrobiales</taxon>
        <taxon>Phreatobacteraceae</taxon>
        <taxon>Phreatobacter</taxon>
    </lineage>
</organism>
<reference evidence="1 2" key="1">
    <citation type="submission" date="2019-04" db="EMBL/GenBank/DDBJ databases">
        <title>Phreatobacter aquaticus sp. nov.</title>
        <authorList>
            <person name="Choi A."/>
            <person name="Baek K."/>
        </authorList>
    </citation>
    <scope>NUCLEOTIDE SEQUENCE [LARGE SCALE GENOMIC DNA]</scope>
    <source>
        <strain evidence="1 2">NMCR1094</strain>
    </source>
</reference>
<dbReference type="InterPro" id="IPR036390">
    <property type="entry name" value="WH_DNA-bd_sf"/>
</dbReference>
<keyword evidence="2" id="KW-1185">Reference proteome</keyword>
<dbReference type="InterPro" id="IPR036388">
    <property type="entry name" value="WH-like_DNA-bd_sf"/>
</dbReference>
<dbReference type="RefSeq" id="WP_137101062.1">
    <property type="nucleotide sequence ID" value="NZ_CP039865.1"/>
</dbReference>
<protein>
    <submittedName>
        <fullName evidence="1">DUF3253 domain-containing protein</fullName>
    </submittedName>
</protein>
<evidence type="ECO:0000313" key="1">
    <source>
        <dbReference type="EMBL" id="QCK87734.1"/>
    </source>
</evidence>
<name>A0A4D7QR59_9HYPH</name>
<proteinExistence type="predicted"/>
<dbReference type="OrthoDB" id="7631458at2"/>
<dbReference type="Proteomes" id="UP000298588">
    <property type="component" value="Chromosome"/>
</dbReference>
<accession>A0A4D7QR59</accession>
<sequence length="89" mass="9823">MTQSVDSDLEASILELARERGVSKSICPSEAAKHVAGARDLDWHSLMQPARRAAVKLAKDGRLLILRKGKPVDPADFKGVYRLTIPRED</sequence>
<dbReference type="EMBL" id="CP039865">
    <property type="protein sequence ID" value="QCK87734.1"/>
    <property type="molecule type" value="Genomic_DNA"/>
</dbReference>
<gene>
    <name evidence="1" type="ORF">E8L99_19230</name>
</gene>
<dbReference type="InterPro" id="IPR021660">
    <property type="entry name" value="DUF3253"/>
</dbReference>
<evidence type="ECO:0000313" key="2">
    <source>
        <dbReference type="Proteomes" id="UP000298588"/>
    </source>
</evidence>